<feature type="domain" description="LRAT" evidence="5">
    <location>
        <begin position="76"/>
        <end position="189"/>
    </location>
</feature>
<dbReference type="GeneID" id="101733311"/>
<dbReference type="RefSeq" id="XP_031747029.1">
    <property type="nucleotide sequence ID" value="XM_031891169.1"/>
</dbReference>
<name>A0A803JEF5_XENTR</name>
<dbReference type="GeneTree" id="ENSGT00940000162660"/>
<dbReference type="PROSITE" id="PS51934">
    <property type="entry name" value="LRAT"/>
    <property type="match status" value="1"/>
</dbReference>
<dbReference type="GO" id="GO:0070292">
    <property type="term" value="P:N-acylphosphatidylethanolamine metabolic process"/>
    <property type="evidence" value="ECO:0000318"/>
    <property type="project" value="GO_Central"/>
</dbReference>
<dbReference type="InterPro" id="IPR051496">
    <property type="entry name" value="H-rev107_PLA/AT"/>
</dbReference>
<keyword evidence="4" id="KW-0443">Lipid metabolism</keyword>
<dbReference type="AlphaFoldDB" id="A0A803JEF5"/>
<dbReference type="GO" id="GO:0004623">
    <property type="term" value="F:phospholipase A2 activity"/>
    <property type="evidence" value="ECO:0000318"/>
    <property type="project" value="GO_Central"/>
</dbReference>
<dbReference type="Gene3D" id="3.90.1720.10">
    <property type="entry name" value="endopeptidase domain like (from Nostoc punctiforme)"/>
    <property type="match status" value="1"/>
</dbReference>
<keyword evidence="3" id="KW-0378">Hydrolase</keyword>
<evidence type="ECO:0000313" key="9">
    <source>
        <dbReference type="Xenbase" id="XB-GENE-29086867"/>
    </source>
</evidence>
<dbReference type="AGR" id="Xenbase:XB-GENE-29086867"/>
<keyword evidence="2" id="KW-0808">Transferase</keyword>
<dbReference type="GO" id="GO:0016410">
    <property type="term" value="F:N-acyltransferase activity"/>
    <property type="evidence" value="ECO:0000318"/>
    <property type="project" value="GO_Central"/>
</dbReference>
<dbReference type="Pfam" id="PF04970">
    <property type="entry name" value="LRAT"/>
    <property type="match status" value="1"/>
</dbReference>
<dbReference type="InterPro" id="IPR007053">
    <property type="entry name" value="LRAT_dom"/>
</dbReference>
<dbReference type="PANTHER" id="PTHR13943:SF80">
    <property type="entry name" value="PHOSPHOLIPASE A AND ACYLTRANSFERASE 1-LIKE"/>
    <property type="match status" value="1"/>
</dbReference>
<dbReference type="Xenbase" id="XB-GENE-29086867">
    <property type="gene designation" value="LOC101733311"/>
</dbReference>
<evidence type="ECO:0000256" key="3">
    <source>
        <dbReference type="ARBA" id="ARBA00022801"/>
    </source>
</evidence>
<evidence type="ECO:0000259" key="5">
    <source>
        <dbReference type="PROSITE" id="PS51934"/>
    </source>
</evidence>
<evidence type="ECO:0000256" key="4">
    <source>
        <dbReference type="ARBA" id="ARBA00023098"/>
    </source>
</evidence>
<accession>A0A803JEF5</accession>
<evidence type="ECO:0000256" key="1">
    <source>
        <dbReference type="ARBA" id="ARBA00007824"/>
    </source>
</evidence>
<gene>
    <name evidence="6 8 9" type="primary">LOC101733311</name>
</gene>
<comment type="similarity">
    <text evidence="1">Belongs to the H-rev107 family.</text>
</comment>
<protein>
    <submittedName>
        <fullName evidence="6 8">Phospholipase A and acyltransferase 1-like</fullName>
    </submittedName>
</protein>
<evidence type="ECO:0000313" key="8">
    <source>
        <dbReference type="RefSeq" id="XP_031747029.1"/>
    </source>
</evidence>
<dbReference type="OMA" id="KMTWGED"/>
<reference evidence="6" key="1">
    <citation type="journal article" date="2010" name="Science">
        <title>The genome of the Western clawed frog Xenopus tropicalis.</title>
        <authorList>
            <person name="Hellsten U."/>
            <person name="Harland R.M."/>
            <person name="Gilchrist M.J."/>
            <person name="Hendrix D."/>
            <person name="Jurka J."/>
            <person name="Kapitonov V."/>
            <person name="Ovcharenko I."/>
            <person name="Putnam N.H."/>
            <person name="Shu S."/>
            <person name="Taher L."/>
            <person name="Blitz I.L."/>
            <person name="Blumberg B."/>
            <person name="Dichmann D.S."/>
            <person name="Dubchak I."/>
            <person name="Amaya E."/>
            <person name="Detter J.C."/>
            <person name="Fletcher R."/>
            <person name="Gerhard D.S."/>
            <person name="Goodstein D."/>
            <person name="Graves T."/>
            <person name="Grigoriev I.V."/>
            <person name="Grimwood J."/>
            <person name="Kawashima T."/>
            <person name="Lindquist E."/>
            <person name="Lucas S.M."/>
            <person name="Mead P.E."/>
            <person name="Mitros T."/>
            <person name="Ogino H."/>
            <person name="Ohta Y."/>
            <person name="Poliakov A.V."/>
            <person name="Pollet N."/>
            <person name="Robert J."/>
            <person name="Salamov A."/>
            <person name="Sater A.K."/>
            <person name="Schmutz J."/>
            <person name="Terry A."/>
            <person name="Vize P.D."/>
            <person name="Warren W.C."/>
            <person name="Wells D."/>
            <person name="Wills A."/>
            <person name="Wilson R.K."/>
            <person name="Zimmerman L.B."/>
            <person name="Zorn A.M."/>
            <person name="Grainger R."/>
            <person name="Grammer T."/>
            <person name="Khokha M.K."/>
            <person name="Richardson P.M."/>
            <person name="Rokhsar D.S."/>
        </authorList>
    </citation>
    <scope>NUCLEOTIDE SEQUENCE [LARGE SCALE GENOMIC DNA]</scope>
    <source>
        <strain evidence="6">Nigerian</strain>
    </source>
</reference>
<dbReference type="OrthoDB" id="421951at2759"/>
<evidence type="ECO:0000313" key="7">
    <source>
        <dbReference type="Proteomes" id="UP000008143"/>
    </source>
</evidence>
<evidence type="ECO:0000313" key="6">
    <source>
        <dbReference type="Ensembl" id="ENSXETP00000106262"/>
    </source>
</evidence>
<sequence>MSPLKRNRVEKKMTWGEDNDTDQLFVTKLRYGMKVSNKKNFLSHSSTLRYKKYDLESSANFVLKQQPPLEPGDLIEFVRLWGVYSHWGVYVGDGRVVHLEVIVDFNLLLDPMSPVGDGKVLEQSVESVANGSKYRVNNSYDKYYAPRRKEDIVAMAKQQVGKKMTYNLMVSNCEHFSTFMRYGVASSKQARESRIAHCIHMVPVFRILRLFHQMTQHFNKLLTFFSTMVKTFFNCNKMFFKTMISWASLSPVLLPFWSNETM</sequence>
<dbReference type="KEGG" id="xtr:101733311"/>
<proteinExistence type="inferred from homology"/>
<dbReference type="GO" id="GO:0005737">
    <property type="term" value="C:cytoplasm"/>
    <property type="evidence" value="ECO:0000318"/>
    <property type="project" value="GO_Central"/>
</dbReference>
<dbReference type="Ensembl" id="ENSXETT00000115828">
    <property type="protein sequence ID" value="ENSXETP00000106262"/>
    <property type="gene ID" value="ENSXETG00000042969"/>
</dbReference>
<dbReference type="GO" id="GO:0008970">
    <property type="term" value="F:phospholipase A1 activity"/>
    <property type="evidence" value="ECO:0000318"/>
    <property type="project" value="GO_Central"/>
</dbReference>
<reference evidence="6" key="2">
    <citation type="submission" date="2021-03" db="UniProtKB">
        <authorList>
            <consortium name="Ensembl"/>
        </authorList>
    </citation>
    <scope>IDENTIFICATION</scope>
</reference>
<evidence type="ECO:0000256" key="2">
    <source>
        <dbReference type="ARBA" id="ARBA00022679"/>
    </source>
</evidence>
<keyword evidence="7" id="KW-1185">Reference proteome</keyword>
<dbReference type="PANTHER" id="PTHR13943">
    <property type="entry name" value="HRAS-LIKE SUPPRESSOR - RELATED"/>
    <property type="match status" value="1"/>
</dbReference>
<dbReference type="Proteomes" id="UP000008143">
    <property type="component" value="Chromosome 8"/>
</dbReference>
<reference evidence="8" key="3">
    <citation type="submission" date="2025-04" db="UniProtKB">
        <authorList>
            <consortium name="RefSeq"/>
        </authorList>
    </citation>
    <scope>IDENTIFICATION</scope>
    <source>
        <strain evidence="8">Nigerian</strain>
        <tissue evidence="8">Liver and blood</tissue>
    </source>
</reference>
<organism evidence="6">
    <name type="scientific">Xenopus tropicalis</name>
    <name type="common">Western clawed frog</name>
    <name type="synonym">Silurana tropicalis</name>
    <dbReference type="NCBI Taxonomy" id="8364"/>
    <lineage>
        <taxon>Eukaryota</taxon>
        <taxon>Metazoa</taxon>
        <taxon>Chordata</taxon>
        <taxon>Craniata</taxon>
        <taxon>Vertebrata</taxon>
        <taxon>Euteleostomi</taxon>
        <taxon>Amphibia</taxon>
        <taxon>Batrachia</taxon>
        <taxon>Anura</taxon>
        <taxon>Pipoidea</taxon>
        <taxon>Pipidae</taxon>
        <taxon>Xenopodinae</taxon>
        <taxon>Xenopus</taxon>
        <taxon>Silurana</taxon>
    </lineage>
</organism>